<evidence type="ECO:0000313" key="2">
    <source>
        <dbReference type="EMBL" id="QHC49912.1"/>
    </source>
</evidence>
<evidence type="ECO:0000313" key="3">
    <source>
        <dbReference type="Proteomes" id="UP000464013"/>
    </source>
</evidence>
<dbReference type="InterPro" id="IPR025391">
    <property type="entry name" value="DUF4123"/>
</dbReference>
<dbReference type="EMBL" id="CP035042">
    <property type="protein sequence ID" value="QHC49912.1"/>
    <property type="molecule type" value="Genomic_DNA"/>
</dbReference>
<proteinExistence type="predicted"/>
<gene>
    <name evidence="2" type="ORF">EKK97_10240</name>
</gene>
<organism evidence="2 3">
    <name type="scientific">Billgrantia tianxiuensis</name>
    <dbReference type="NCBI Taxonomy" id="2497861"/>
    <lineage>
        <taxon>Bacteria</taxon>
        <taxon>Pseudomonadati</taxon>
        <taxon>Pseudomonadota</taxon>
        <taxon>Gammaproteobacteria</taxon>
        <taxon>Oceanospirillales</taxon>
        <taxon>Halomonadaceae</taxon>
        <taxon>Billgrantia</taxon>
    </lineage>
</organism>
<sequence>MSEYGPWVGRCYFREWLGRPKDDPFVESRFKDYACFAAVWTDSQAGFLDSVTCHLEAQGYVFTWAEDVLPIIAWMTRHGYHAEVESLSPRVNAEHRIELGAMIRTGEDGQPLPEVDPVLITRHQVPELPDQADAPFWERAWIAPELEALLFGQPEGREASLNTYFLVDAALSKNIVGTFDLEAVDVPVQCLFEGEGSEAQKASAPYLIDLALPQGAGQDADLVPRFHKDLFARHWAQETGIVIRTAATFDATWRHCQAHLKVPVEGESRQLFLRYWHPETLDTLLPVLERGDAYQLLRGMQLIYPREGEVVHAQLNPELELDASVEDQPFTLKGAYREAFQRLVDRRFIAEIEKKLLSALPHTDQEVRQRVTDTVPSMLRYIRERSGGAPVAFGTCFELSLLVLLLGPAAQDLLEAPLLNERLVPVEQRVALAREWYLETLTYHMEKRA</sequence>
<dbReference type="RefSeq" id="WP_159551639.1">
    <property type="nucleotide sequence ID" value="NZ_CP035042.1"/>
</dbReference>
<protein>
    <submittedName>
        <fullName evidence="2">DUF4123 domain-containing protein</fullName>
    </submittedName>
</protein>
<reference evidence="2 3" key="1">
    <citation type="submission" date="2019-01" db="EMBL/GenBank/DDBJ databases">
        <title>Complete genome of a denitifying bacterium Halomons sp. BC-M4-5.</title>
        <authorList>
            <person name="Wang L."/>
            <person name="Shao Z."/>
        </authorList>
    </citation>
    <scope>NUCLEOTIDE SEQUENCE [LARGE SCALE GENOMIC DNA]</scope>
    <source>
        <strain evidence="2 3">BC-M4-5</strain>
    </source>
</reference>
<accession>A0A6I6SK54</accession>
<name>A0A6I6SK54_9GAMM</name>
<feature type="domain" description="DUF4123" evidence="1">
    <location>
        <begin position="164"/>
        <end position="289"/>
    </location>
</feature>
<dbReference type="Pfam" id="PF13503">
    <property type="entry name" value="DUF4123"/>
    <property type="match status" value="1"/>
</dbReference>
<dbReference type="OrthoDB" id="7833020at2"/>
<keyword evidence="3" id="KW-1185">Reference proteome</keyword>
<dbReference type="AlphaFoldDB" id="A0A6I6SK54"/>
<evidence type="ECO:0000259" key="1">
    <source>
        <dbReference type="Pfam" id="PF13503"/>
    </source>
</evidence>
<dbReference type="Proteomes" id="UP000464013">
    <property type="component" value="Chromosome"/>
</dbReference>
<dbReference type="KEGG" id="htx:EKK97_10240"/>